<dbReference type="InterPro" id="IPR036388">
    <property type="entry name" value="WH-like_DNA-bd_sf"/>
</dbReference>
<dbReference type="InterPro" id="IPR014048">
    <property type="entry name" value="MethylDNA_cys_MeTrfase_DNA-bd"/>
</dbReference>
<feature type="region of interest" description="Disordered" evidence="2">
    <location>
        <begin position="70"/>
        <end position="111"/>
    </location>
</feature>
<dbReference type="InterPro" id="IPR036217">
    <property type="entry name" value="MethylDNA_cys_MeTrfase_DNAb"/>
</dbReference>
<dbReference type="PANTHER" id="PTHR42942:SF1">
    <property type="entry name" value="ALKYLTRANSFERASE-LIKE PROTEIN 1"/>
    <property type="match status" value="1"/>
</dbReference>
<dbReference type="SUPFAM" id="SSF46767">
    <property type="entry name" value="Methylated DNA-protein cysteine methyltransferase, C-terminal domain"/>
    <property type="match status" value="1"/>
</dbReference>
<dbReference type="Gene3D" id="1.10.10.10">
    <property type="entry name" value="Winged helix-like DNA-binding domain superfamily/Winged helix DNA-binding domain"/>
    <property type="match status" value="1"/>
</dbReference>
<dbReference type="AlphaFoldDB" id="A0A853A191"/>
<name>A0A853A191_9ACTN</name>
<keyword evidence="1" id="KW-0227">DNA damage</keyword>
<dbReference type="PANTHER" id="PTHR42942">
    <property type="entry name" value="6-O-METHYLGUANINE DNA METHYLTRANSFERASE"/>
    <property type="match status" value="1"/>
</dbReference>
<sequence length="175" mass="18831">MEQAAQGPAEHRIDEFSELVLEVVEAIPPGRVLAYGDIAELLGRGGPRQVGRVMSRYGGGVPWWRVIRADGSPPPGHEREALARYRDEGTPMRGEPGTGAGPGAGGRPAARVDMRRARWDCGPLLSLTSDLRHAARDGDGAPPDDADRPDHGDRPADAGRPEPARRRTRRGRGGR</sequence>
<dbReference type="Proteomes" id="UP000567795">
    <property type="component" value="Unassembled WGS sequence"/>
</dbReference>
<feature type="compositionally biased region" description="Basic and acidic residues" evidence="2">
    <location>
        <begin position="76"/>
        <end position="90"/>
    </location>
</feature>
<evidence type="ECO:0000313" key="4">
    <source>
        <dbReference type="EMBL" id="NYI08139.1"/>
    </source>
</evidence>
<accession>A0A853A191</accession>
<evidence type="ECO:0000256" key="2">
    <source>
        <dbReference type="SAM" id="MobiDB-lite"/>
    </source>
</evidence>
<feature type="compositionally biased region" description="Basic and acidic residues" evidence="2">
    <location>
        <begin position="130"/>
        <end position="165"/>
    </location>
</feature>
<feature type="compositionally biased region" description="Gly residues" evidence="2">
    <location>
        <begin position="96"/>
        <end position="106"/>
    </location>
</feature>
<gene>
    <name evidence="4" type="ORF">FHU37_005168</name>
</gene>
<reference evidence="4 5" key="1">
    <citation type="submission" date="2020-07" db="EMBL/GenBank/DDBJ databases">
        <title>Sequencing the genomes of 1000 actinobacteria strains.</title>
        <authorList>
            <person name="Klenk H.-P."/>
        </authorList>
    </citation>
    <scope>NUCLEOTIDE SEQUENCE [LARGE SCALE GENOMIC DNA]</scope>
    <source>
        <strain evidence="4 5">DSM 42178</strain>
    </source>
</reference>
<protein>
    <submittedName>
        <fullName evidence="4">Alkylated DNA nucleotide flippase Atl1</fullName>
    </submittedName>
</protein>
<evidence type="ECO:0000256" key="1">
    <source>
        <dbReference type="ARBA" id="ARBA00022763"/>
    </source>
</evidence>
<feature type="region of interest" description="Disordered" evidence="2">
    <location>
        <begin position="128"/>
        <end position="175"/>
    </location>
</feature>
<feature type="domain" description="Methylated-DNA-[protein]-cysteine S-methyltransferase DNA binding" evidence="3">
    <location>
        <begin position="15"/>
        <end position="74"/>
    </location>
</feature>
<evidence type="ECO:0000313" key="5">
    <source>
        <dbReference type="Proteomes" id="UP000567795"/>
    </source>
</evidence>
<proteinExistence type="predicted"/>
<organism evidence="4 5">
    <name type="scientific">Allostreptomyces psammosilenae</name>
    <dbReference type="NCBI Taxonomy" id="1892865"/>
    <lineage>
        <taxon>Bacteria</taxon>
        <taxon>Bacillati</taxon>
        <taxon>Actinomycetota</taxon>
        <taxon>Actinomycetes</taxon>
        <taxon>Kitasatosporales</taxon>
        <taxon>Streptomycetaceae</taxon>
        <taxon>Allostreptomyces</taxon>
    </lineage>
</organism>
<comment type="caution">
    <text evidence="4">The sequence shown here is derived from an EMBL/GenBank/DDBJ whole genome shotgun (WGS) entry which is preliminary data.</text>
</comment>
<dbReference type="GO" id="GO:0003824">
    <property type="term" value="F:catalytic activity"/>
    <property type="evidence" value="ECO:0007669"/>
    <property type="project" value="InterPro"/>
</dbReference>
<dbReference type="CDD" id="cd06445">
    <property type="entry name" value="ATase"/>
    <property type="match status" value="1"/>
</dbReference>
<dbReference type="Pfam" id="PF01035">
    <property type="entry name" value="DNA_binding_1"/>
    <property type="match status" value="1"/>
</dbReference>
<evidence type="ECO:0000259" key="3">
    <source>
        <dbReference type="Pfam" id="PF01035"/>
    </source>
</evidence>
<dbReference type="GO" id="GO:0006281">
    <property type="term" value="P:DNA repair"/>
    <property type="evidence" value="ECO:0007669"/>
    <property type="project" value="InterPro"/>
</dbReference>
<feature type="compositionally biased region" description="Basic residues" evidence="2">
    <location>
        <begin position="166"/>
        <end position="175"/>
    </location>
</feature>
<keyword evidence="5" id="KW-1185">Reference proteome</keyword>
<dbReference type="InterPro" id="IPR052520">
    <property type="entry name" value="ATL_DNA_repair"/>
</dbReference>
<dbReference type="EMBL" id="JACBZD010000002">
    <property type="protein sequence ID" value="NYI08139.1"/>
    <property type="molecule type" value="Genomic_DNA"/>
</dbReference>